<dbReference type="GO" id="GO:0016491">
    <property type="term" value="F:oxidoreductase activity"/>
    <property type="evidence" value="ECO:0007669"/>
    <property type="project" value="TreeGrafter"/>
</dbReference>
<accession>A0AAF0CGZ3</accession>
<organism evidence="11 12">
    <name type="scientific">Hyphococcus flavus</name>
    <dbReference type="NCBI Taxonomy" id="1866326"/>
    <lineage>
        <taxon>Bacteria</taxon>
        <taxon>Pseudomonadati</taxon>
        <taxon>Pseudomonadota</taxon>
        <taxon>Alphaproteobacteria</taxon>
        <taxon>Parvularculales</taxon>
        <taxon>Parvularculaceae</taxon>
        <taxon>Hyphococcus</taxon>
    </lineage>
</organism>
<dbReference type="GO" id="GO:0030313">
    <property type="term" value="C:cell envelope"/>
    <property type="evidence" value="ECO:0007669"/>
    <property type="project" value="UniProtKB-SubCell"/>
</dbReference>
<sequence>MSIRVEFIRRRPGGRVTVRPTIYDKSEVSLGRATDCDVHLSDLRVGLHHARLIQLSADKVRIEANGDHRVRVNNSQIRRRDISLNDGSVIRIGPYQLTVGKTETRGDLLVSIELVEAPTPIRDKRDEKAVFSMRGYAPDKRLTAWSLYTLIFAVFLILPIVLHFRAAEPEADSATAKLALASNQHWLAGGMSSAHANLVEDCRDCHVEPFTRVKDEDCLTCHEEVRDHADPLSLHASRPITEGSEKWLASLRTGLNIPEGRCGSCHFEHNGETGVLPSDSQLCVDCHAEMDQRFAETDLVNVSNFGRRHPEFKPLIVLDPQADDGAMKRVSLVDRPKENNGLEFPHDFHLSDDEVIRKLETLPANLRMRYGDELDCVDCHTIDAAGAYVEPIEMETHCSDCHSLAFATSDDTVRNLPHGEPEEVRETLQDFYLAQATQLLLGDQPSGVLERQLSSEARSRRERLRAQAFANAERNTDAMIQRIFSEEGVCTKCHENEDPAARAAVASSDLPEFTPVRLTNRYHPMADFNHAAHETGEINCSTCHKAETSSESADVLMPSITVCRACHDDTSGRTGIASDCLTCHAYHDDDLKAPIMQPARLQRDAMRTP</sequence>
<comment type="cofactor">
    <cofactor evidence="1">
        <name>heme c</name>
        <dbReference type="ChEBI" id="CHEBI:61717"/>
    </cofactor>
</comment>
<keyword evidence="6" id="KW-0732">Signal</keyword>
<dbReference type="AlphaFoldDB" id="A0AAF0CGZ3"/>
<dbReference type="Pfam" id="PF14522">
    <property type="entry name" value="Cytochrome_C7"/>
    <property type="match status" value="1"/>
</dbReference>
<evidence type="ECO:0000259" key="10">
    <source>
        <dbReference type="PROSITE" id="PS50006"/>
    </source>
</evidence>
<dbReference type="Gene3D" id="3.90.10.10">
    <property type="entry name" value="Cytochrome C3"/>
    <property type="match status" value="3"/>
</dbReference>
<reference evidence="11" key="1">
    <citation type="submission" date="2023-02" db="EMBL/GenBank/DDBJ databases">
        <title>Genome sequence of Hyphococcus flavus.</title>
        <authorList>
            <person name="Rong J.-C."/>
            <person name="Zhao Q."/>
            <person name="Yi M."/>
            <person name="Wu J.-Y."/>
        </authorList>
    </citation>
    <scope>NUCLEOTIDE SEQUENCE</scope>
    <source>
        <strain evidence="11">MCCC 1K03223</strain>
    </source>
</reference>
<keyword evidence="9" id="KW-0812">Transmembrane</keyword>
<dbReference type="InterPro" id="IPR000253">
    <property type="entry name" value="FHA_dom"/>
</dbReference>
<dbReference type="SUPFAM" id="SSF49879">
    <property type="entry name" value="SMAD/FHA domain"/>
    <property type="match status" value="1"/>
</dbReference>
<keyword evidence="9" id="KW-0472">Membrane</keyword>
<dbReference type="SUPFAM" id="SSF48695">
    <property type="entry name" value="Multiheme cytochromes"/>
    <property type="match status" value="1"/>
</dbReference>
<gene>
    <name evidence="11" type="ORF">PUV54_15235</name>
</gene>
<dbReference type="InterPro" id="IPR029467">
    <property type="entry name" value="Cyt_c7-like"/>
</dbReference>
<dbReference type="InterPro" id="IPR036280">
    <property type="entry name" value="Multihaem_cyt_sf"/>
</dbReference>
<dbReference type="KEGG" id="hfl:PUV54_15235"/>
<keyword evidence="5" id="KW-0479">Metal-binding</keyword>
<dbReference type="Proteomes" id="UP001214043">
    <property type="component" value="Chromosome"/>
</dbReference>
<protein>
    <submittedName>
        <fullName evidence="11">Cytochrome c3 family protein</fullName>
    </submittedName>
</protein>
<evidence type="ECO:0000256" key="3">
    <source>
        <dbReference type="ARBA" id="ARBA00022448"/>
    </source>
</evidence>
<dbReference type="CDD" id="cd08168">
    <property type="entry name" value="Cytochrom_C3"/>
    <property type="match status" value="1"/>
</dbReference>
<name>A0AAF0CGZ3_9PROT</name>
<dbReference type="Pfam" id="PF14537">
    <property type="entry name" value="Cytochrom_c3_2"/>
    <property type="match status" value="1"/>
</dbReference>
<evidence type="ECO:0000256" key="1">
    <source>
        <dbReference type="ARBA" id="ARBA00001926"/>
    </source>
</evidence>
<dbReference type="InterPro" id="IPR008984">
    <property type="entry name" value="SMAD_FHA_dom_sf"/>
</dbReference>
<proteinExistence type="predicted"/>
<keyword evidence="7" id="KW-0249">Electron transport</keyword>
<dbReference type="Gene3D" id="2.60.200.20">
    <property type="match status" value="1"/>
</dbReference>
<evidence type="ECO:0000313" key="12">
    <source>
        <dbReference type="Proteomes" id="UP001214043"/>
    </source>
</evidence>
<evidence type="ECO:0000256" key="4">
    <source>
        <dbReference type="ARBA" id="ARBA00022617"/>
    </source>
</evidence>
<dbReference type="SMART" id="SM00240">
    <property type="entry name" value="FHA"/>
    <property type="match status" value="1"/>
</dbReference>
<keyword evidence="4" id="KW-0349">Heme</keyword>
<evidence type="ECO:0000313" key="11">
    <source>
        <dbReference type="EMBL" id="WDI31302.1"/>
    </source>
</evidence>
<keyword evidence="8" id="KW-0408">Iron</keyword>
<dbReference type="PANTHER" id="PTHR35038:SF6">
    <property type="entry name" value="SURFACE LOCALIZED DECAHEME CYTOCHROME C LIPOPROTEIN"/>
    <property type="match status" value="1"/>
</dbReference>
<feature type="domain" description="FHA" evidence="10">
    <location>
        <begin position="28"/>
        <end position="77"/>
    </location>
</feature>
<keyword evidence="9" id="KW-1133">Transmembrane helix</keyword>
<evidence type="ECO:0000256" key="7">
    <source>
        <dbReference type="ARBA" id="ARBA00022982"/>
    </source>
</evidence>
<dbReference type="GO" id="GO:0046872">
    <property type="term" value="F:metal ion binding"/>
    <property type="evidence" value="ECO:0007669"/>
    <property type="project" value="UniProtKB-KW"/>
</dbReference>
<keyword evidence="3" id="KW-0813">Transport</keyword>
<evidence type="ECO:0000256" key="5">
    <source>
        <dbReference type="ARBA" id="ARBA00022723"/>
    </source>
</evidence>
<dbReference type="PANTHER" id="PTHR35038">
    <property type="entry name" value="DISSIMILATORY SULFITE REDUCTASE SIRA"/>
    <property type="match status" value="1"/>
</dbReference>
<evidence type="ECO:0000256" key="8">
    <source>
        <dbReference type="ARBA" id="ARBA00023004"/>
    </source>
</evidence>
<feature type="transmembrane region" description="Helical" evidence="9">
    <location>
        <begin position="142"/>
        <end position="162"/>
    </location>
</feature>
<dbReference type="InterPro" id="IPR012286">
    <property type="entry name" value="Tetrahaem_cytochrome"/>
</dbReference>
<dbReference type="PROSITE" id="PS50006">
    <property type="entry name" value="FHA_DOMAIN"/>
    <property type="match status" value="1"/>
</dbReference>
<dbReference type="EMBL" id="CP118166">
    <property type="protein sequence ID" value="WDI31302.1"/>
    <property type="molecule type" value="Genomic_DNA"/>
</dbReference>
<dbReference type="InterPro" id="IPR051829">
    <property type="entry name" value="Multiheme_Cytochr_ET"/>
</dbReference>
<evidence type="ECO:0000256" key="6">
    <source>
        <dbReference type="ARBA" id="ARBA00022729"/>
    </source>
</evidence>
<keyword evidence="12" id="KW-1185">Reference proteome</keyword>
<dbReference type="Pfam" id="PF00498">
    <property type="entry name" value="FHA"/>
    <property type="match status" value="1"/>
</dbReference>
<evidence type="ECO:0000256" key="2">
    <source>
        <dbReference type="ARBA" id="ARBA00004196"/>
    </source>
</evidence>
<comment type="subcellular location">
    <subcellularLocation>
        <location evidence="2">Cell envelope</location>
    </subcellularLocation>
</comment>
<dbReference type="RefSeq" id="WP_274493162.1">
    <property type="nucleotide sequence ID" value="NZ_CP118166.1"/>
</dbReference>
<evidence type="ECO:0000256" key="9">
    <source>
        <dbReference type="SAM" id="Phobius"/>
    </source>
</evidence>
<dbReference type="CDD" id="cd00060">
    <property type="entry name" value="FHA"/>
    <property type="match status" value="1"/>
</dbReference>